<dbReference type="PhylomeDB" id="A0A0D2WQX3"/>
<evidence type="ECO:0000259" key="3">
    <source>
        <dbReference type="Pfam" id="PF03959"/>
    </source>
</evidence>
<dbReference type="InterPro" id="IPR050593">
    <property type="entry name" value="LovG"/>
</dbReference>
<dbReference type="GO" id="GO:0005737">
    <property type="term" value="C:cytoplasm"/>
    <property type="evidence" value="ECO:0007669"/>
    <property type="project" value="TreeGrafter"/>
</dbReference>
<keyword evidence="5" id="KW-1185">Reference proteome</keyword>
<evidence type="ECO:0000256" key="1">
    <source>
        <dbReference type="ARBA" id="ARBA00022801"/>
    </source>
</evidence>
<dbReference type="Gene3D" id="3.40.50.1820">
    <property type="entry name" value="alpha/beta hydrolase"/>
    <property type="match status" value="1"/>
</dbReference>
<dbReference type="PANTHER" id="PTHR48070:SF6">
    <property type="entry name" value="ESTERASE OVCA2"/>
    <property type="match status" value="1"/>
</dbReference>
<proteinExistence type="predicted"/>
<sequence length="274" mass="29287">MTGAPLRILCLHGYTQNATVFRERTGSLRKALKGVAELFYLDAPHKLRPADEDRFPVEDDGQSLAWWIPDLPHRTTFRGFDESIAYVQAHCQREGPFDGILGFSQGAAMTAVLCSQASAAAGAEQAAQGAATPRFRFAMMFAGFPVKDPTYQHFYEKQIHIPSLHVYGESDGIIAPHNSKRLADLFDNSVVHVHVGGHFLPSQASMRGVYLDFIAKVTGVVPPVPPAPVTGRPPSGKRAAAQSSSNGSTASSSEASPSASVGDLPTASSTTPKL</sequence>
<dbReference type="GO" id="GO:0005634">
    <property type="term" value="C:nucleus"/>
    <property type="evidence" value="ECO:0007669"/>
    <property type="project" value="TreeGrafter"/>
</dbReference>
<dbReference type="Proteomes" id="UP000008743">
    <property type="component" value="Unassembled WGS sequence"/>
</dbReference>
<dbReference type="RefSeq" id="XP_004347604.1">
    <property type="nucleotide sequence ID" value="XM_004347554.2"/>
</dbReference>
<dbReference type="SUPFAM" id="SSF53474">
    <property type="entry name" value="alpha/beta-Hydrolases"/>
    <property type="match status" value="1"/>
</dbReference>
<protein>
    <submittedName>
        <fullName evidence="4">Dihydrofolate reductase</fullName>
    </submittedName>
</protein>
<evidence type="ECO:0000256" key="2">
    <source>
        <dbReference type="SAM" id="MobiDB-lite"/>
    </source>
</evidence>
<dbReference type="InterPro" id="IPR005645">
    <property type="entry name" value="FSH-like_dom"/>
</dbReference>
<dbReference type="GO" id="GO:0016787">
    <property type="term" value="F:hydrolase activity"/>
    <property type="evidence" value="ECO:0007669"/>
    <property type="project" value="UniProtKB-KW"/>
</dbReference>
<dbReference type="PANTHER" id="PTHR48070">
    <property type="entry name" value="ESTERASE OVCA2"/>
    <property type="match status" value="1"/>
</dbReference>
<accession>A0A0D2WQX3</accession>
<dbReference type="OrthoDB" id="414698at2759"/>
<feature type="compositionally biased region" description="Low complexity" evidence="2">
    <location>
        <begin position="229"/>
        <end position="260"/>
    </location>
</feature>
<reference evidence="5" key="1">
    <citation type="submission" date="2011-02" db="EMBL/GenBank/DDBJ databases">
        <title>The Genome Sequence of Capsaspora owczarzaki ATCC 30864.</title>
        <authorList>
            <person name="Russ C."/>
            <person name="Cuomo C."/>
            <person name="Burger G."/>
            <person name="Gray M.W."/>
            <person name="Holland P.W.H."/>
            <person name="King N."/>
            <person name="Lang F.B.F."/>
            <person name="Roger A.J."/>
            <person name="Ruiz-Trillo I."/>
            <person name="Young S.K."/>
            <person name="Zeng Q."/>
            <person name="Gargeya S."/>
            <person name="Alvarado L."/>
            <person name="Berlin A."/>
            <person name="Chapman S.B."/>
            <person name="Chen Z."/>
            <person name="Freedman E."/>
            <person name="Gellesch M."/>
            <person name="Goldberg J."/>
            <person name="Griggs A."/>
            <person name="Gujja S."/>
            <person name="Heilman E."/>
            <person name="Heiman D."/>
            <person name="Howarth C."/>
            <person name="Mehta T."/>
            <person name="Neiman D."/>
            <person name="Pearson M."/>
            <person name="Roberts A."/>
            <person name="Saif S."/>
            <person name="Shea T."/>
            <person name="Shenoy N."/>
            <person name="Sisk P."/>
            <person name="Stolte C."/>
            <person name="Sykes S."/>
            <person name="White J."/>
            <person name="Yandava C."/>
            <person name="Haas B."/>
            <person name="Nusbaum C."/>
            <person name="Birren B."/>
        </authorList>
    </citation>
    <scope>NUCLEOTIDE SEQUENCE</scope>
    <source>
        <strain evidence="5">ATCC 30864</strain>
    </source>
</reference>
<dbReference type="Pfam" id="PF03959">
    <property type="entry name" value="FSH1"/>
    <property type="match status" value="1"/>
</dbReference>
<dbReference type="eggNOG" id="KOG2551">
    <property type="taxonomic scope" value="Eukaryota"/>
</dbReference>
<feature type="domain" description="Serine hydrolase" evidence="3">
    <location>
        <begin position="2"/>
        <end position="207"/>
    </location>
</feature>
<evidence type="ECO:0000313" key="5">
    <source>
        <dbReference type="Proteomes" id="UP000008743"/>
    </source>
</evidence>
<dbReference type="InParanoid" id="A0A0D2WQX3"/>
<dbReference type="STRING" id="595528.A0A0D2WQX3"/>
<keyword evidence="1" id="KW-0378">Hydrolase</keyword>
<dbReference type="AlphaFoldDB" id="A0A0D2WQX3"/>
<gene>
    <name evidence="4" type="ORF">CAOG_004853</name>
</gene>
<dbReference type="FunCoup" id="A0A0D2WQX3">
    <property type="interactions" value="173"/>
</dbReference>
<feature type="region of interest" description="Disordered" evidence="2">
    <location>
        <begin position="224"/>
        <end position="274"/>
    </location>
</feature>
<dbReference type="EMBL" id="KE346366">
    <property type="protein sequence ID" value="KJE94170.1"/>
    <property type="molecule type" value="Genomic_DNA"/>
</dbReference>
<name>A0A0D2WQX3_CAPO3</name>
<organism evidence="4 5">
    <name type="scientific">Capsaspora owczarzaki (strain ATCC 30864)</name>
    <dbReference type="NCBI Taxonomy" id="595528"/>
    <lineage>
        <taxon>Eukaryota</taxon>
        <taxon>Filasterea</taxon>
        <taxon>Capsaspora</taxon>
    </lineage>
</organism>
<evidence type="ECO:0000313" key="4">
    <source>
        <dbReference type="EMBL" id="KJE94170.1"/>
    </source>
</evidence>
<dbReference type="InterPro" id="IPR029058">
    <property type="entry name" value="AB_hydrolase_fold"/>
</dbReference>
<dbReference type="OMA" id="EEPRGWW"/>
<dbReference type="FunFam" id="3.40.50.1820:FF:000073">
    <property type="entry name" value="esterase OVCA2 isoform X6"/>
    <property type="match status" value="1"/>
</dbReference>